<feature type="domain" description="5'-3' exonuclease" evidence="12">
    <location>
        <begin position="6"/>
        <end position="263"/>
    </location>
</feature>
<dbReference type="InterPro" id="IPR002298">
    <property type="entry name" value="DNA_polymerase_A"/>
</dbReference>
<dbReference type="InterPro" id="IPR036279">
    <property type="entry name" value="5-3_exonuclease_C_sf"/>
</dbReference>
<dbReference type="RefSeq" id="WP_013048643.1">
    <property type="nucleotide sequence ID" value="NC_014011.1"/>
</dbReference>
<keyword evidence="3 11" id="KW-0548">Nucleotidyltransferase</keyword>
<protein>
    <recommendedName>
        <fullName evidence="10 11">DNA polymerase I</fullName>
        <ecNumber evidence="10 11">2.7.7.7</ecNumber>
    </recommendedName>
</protein>
<evidence type="ECO:0000259" key="12">
    <source>
        <dbReference type="SMART" id="SM00475"/>
    </source>
</evidence>
<dbReference type="SMART" id="SM00475">
    <property type="entry name" value="53EXOc"/>
    <property type="match status" value="1"/>
</dbReference>
<dbReference type="PANTHER" id="PTHR10133:SF27">
    <property type="entry name" value="DNA POLYMERASE NU"/>
    <property type="match status" value="1"/>
</dbReference>
<name>D5EFP8_AMICL</name>
<dbReference type="SUPFAM" id="SSF53098">
    <property type="entry name" value="Ribonuclease H-like"/>
    <property type="match status" value="1"/>
</dbReference>
<proteinExistence type="inferred from homology"/>
<dbReference type="GO" id="GO:0003887">
    <property type="term" value="F:DNA-directed DNA polymerase activity"/>
    <property type="evidence" value="ECO:0007669"/>
    <property type="project" value="UniProtKB-UniRule"/>
</dbReference>
<feature type="domain" description="DNA-directed DNA polymerase family A palm" evidence="13">
    <location>
        <begin position="614"/>
        <end position="819"/>
    </location>
</feature>
<dbReference type="Gene3D" id="3.30.70.370">
    <property type="match status" value="1"/>
</dbReference>
<evidence type="ECO:0000256" key="9">
    <source>
        <dbReference type="ARBA" id="ARBA00049244"/>
    </source>
</evidence>
<comment type="catalytic activity">
    <reaction evidence="9 11">
        <text>DNA(n) + a 2'-deoxyribonucleoside 5'-triphosphate = DNA(n+1) + diphosphate</text>
        <dbReference type="Rhea" id="RHEA:22508"/>
        <dbReference type="Rhea" id="RHEA-COMP:17339"/>
        <dbReference type="Rhea" id="RHEA-COMP:17340"/>
        <dbReference type="ChEBI" id="CHEBI:33019"/>
        <dbReference type="ChEBI" id="CHEBI:61560"/>
        <dbReference type="ChEBI" id="CHEBI:173112"/>
        <dbReference type="EC" id="2.7.7.7"/>
    </reaction>
</comment>
<dbReference type="Pfam" id="PF01367">
    <property type="entry name" value="5_3_exonuc"/>
    <property type="match status" value="1"/>
</dbReference>
<evidence type="ECO:0000256" key="5">
    <source>
        <dbReference type="ARBA" id="ARBA00022763"/>
    </source>
</evidence>
<dbReference type="EC" id="2.7.7.7" evidence="10 11"/>
<comment type="similarity">
    <text evidence="1 11">Belongs to the DNA polymerase type-A family.</text>
</comment>
<keyword evidence="11" id="KW-0540">Nuclease</keyword>
<comment type="function">
    <text evidence="11">In addition to polymerase activity, this DNA polymerase exhibits 5'-3' exonuclease activity.</text>
</comment>
<dbReference type="InterPro" id="IPR012337">
    <property type="entry name" value="RNaseH-like_sf"/>
</dbReference>
<dbReference type="InterPro" id="IPR002421">
    <property type="entry name" value="5-3_exonuclease"/>
</dbReference>
<evidence type="ECO:0000256" key="1">
    <source>
        <dbReference type="ARBA" id="ARBA00007705"/>
    </source>
</evidence>
<dbReference type="Gene3D" id="1.20.1060.10">
    <property type="entry name" value="Taq DNA Polymerase, Chain T, domain 4"/>
    <property type="match status" value="1"/>
</dbReference>
<dbReference type="InterPro" id="IPR018320">
    <property type="entry name" value="DNA_polymerase_1"/>
</dbReference>
<dbReference type="PROSITE" id="PS00447">
    <property type="entry name" value="DNA_POLYMERASE_A"/>
    <property type="match status" value="1"/>
</dbReference>
<dbReference type="InterPro" id="IPR029060">
    <property type="entry name" value="PIN-like_dom_sf"/>
</dbReference>
<dbReference type="SMART" id="SM00482">
    <property type="entry name" value="POLAc"/>
    <property type="match status" value="1"/>
</dbReference>
<dbReference type="HOGENOM" id="CLU_004675_0_0_0"/>
<dbReference type="Gene3D" id="3.40.50.1010">
    <property type="entry name" value="5'-nuclease"/>
    <property type="match status" value="1"/>
</dbReference>
<dbReference type="NCBIfam" id="TIGR00593">
    <property type="entry name" value="pola"/>
    <property type="match status" value="1"/>
</dbReference>
<evidence type="ECO:0000256" key="7">
    <source>
        <dbReference type="ARBA" id="ARBA00023125"/>
    </source>
</evidence>
<dbReference type="STRING" id="572547.Amico_1259"/>
<dbReference type="Pfam" id="PF02739">
    <property type="entry name" value="5_3_exonuc_N"/>
    <property type="match status" value="1"/>
</dbReference>
<dbReference type="InterPro" id="IPR043502">
    <property type="entry name" value="DNA/RNA_pol_sf"/>
</dbReference>
<dbReference type="PANTHER" id="PTHR10133">
    <property type="entry name" value="DNA POLYMERASE I"/>
    <property type="match status" value="1"/>
</dbReference>
<dbReference type="GO" id="GO:0008409">
    <property type="term" value="F:5'-3' exonuclease activity"/>
    <property type="evidence" value="ECO:0007669"/>
    <property type="project" value="UniProtKB-UniRule"/>
</dbReference>
<keyword evidence="2 11" id="KW-0808">Transferase</keyword>
<dbReference type="InterPro" id="IPR008918">
    <property type="entry name" value="HhH2"/>
</dbReference>
<dbReference type="CDD" id="cd08637">
    <property type="entry name" value="DNA_pol_A_pol_I_C"/>
    <property type="match status" value="1"/>
</dbReference>
<sequence>MNTLKDKTVLLVDGHALAFRAFYALPELTAPDGTPTNAILGFINMMFKTIDDCHPDMTAVVFDAPGATFRHEIYPEYKMGRRPTPEEYKVQVPLLQQVVRAMGIKVVVKEGVEADDVIASAVCGAARLGVKVIALTSDKDILQVLQPGVRIIRPIKGVSTFTEYNEASFEEEWGFPPTVMPDYLALLGDAVDNIPGVPGVGEKTAKKLLSQYVSLEDIYDHLDELKPGLQKKFIEAKETAFKSRELIRLKCDLPLTVEEFTQTEVNFESFEELCRRLGLHKILERVRKSGEYETTKEEVQLEIGEAVEGNLAEILHEKELAFYCLPEGFYPMKLEKARIALRAQSGSYWHGVVNAHAAPASLLEWLKTGNVITSDYKMMQGFFKEDAPLSDRVWDAQIAHYLLHPDAKSHGPESWAAESIADPVEIAGQLWRVKNDLSSNIAQYQGLDKLMRDVEIPLIPVLWRMETWGIGLNRESFNGLDSDLEIRIVEIEDTIAEKGGERINLNSPKQVAWLLFEKLNMPPIKETKTGYSTDVTVLEELVKMGLPEKEVPELILEHRELSKMRSGFVHPLVSAADENTDLIHGTFESTSTGTGRLSSRDPNLQNLPAFGQWSTRLKEGLVPHKDGNIFVAADYSQVELRVLAHLCDEKRLKEAFEARRDIHTETASWIFNVNPQMVTPELRRFAKVVNFGLLYGMSSFGLASRLGIGQQEAGDIINRYFRALPKVRDYIEKSYQDARKRGYAVTDFGRIRPLDEVSVNPRDRGALKRIAVNTPIQGTAADIARMAMIKFYKHFEKRQNVHLVLQIHDSLVCECAAEEKEAVVKDLTDIMESAATLSVPLKVEATWGHSLAEV</sequence>
<keyword evidence="7 11" id="KW-0238">DNA-binding</keyword>
<dbReference type="Proteomes" id="UP000002366">
    <property type="component" value="Chromosome"/>
</dbReference>
<dbReference type="Gene3D" id="3.30.420.10">
    <property type="entry name" value="Ribonuclease H-like superfamily/Ribonuclease H"/>
    <property type="match status" value="1"/>
</dbReference>
<keyword evidence="11" id="KW-0378">Hydrolase</keyword>
<dbReference type="AlphaFoldDB" id="D5EFP8"/>
<dbReference type="CDD" id="cd09859">
    <property type="entry name" value="PIN_53EXO"/>
    <property type="match status" value="1"/>
</dbReference>
<evidence type="ECO:0000256" key="2">
    <source>
        <dbReference type="ARBA" id="ARBA00022679"/>
    </source>
</evidence>
<evidence type="ECO:0000313" key="14">
    <source>
        <dbReference type="EMBL" id="ADE57380.1"/>
    </source>
</evidence>
<evidence type="ECO:0000256" key="10">
    <source>
        <dbReference type="NCBIfam" id="TIGR00593"/>
    </source>
</evidence>
<keyword evidence="6 11" id="KW-0239">DNA-directed DNA polymerase</keyword>
<dbReference type="SUPFAM" id="SSF56672">
    <property type="entry name" value="DNA/RNA polymerases"/>
    <property type="match status" value="1"/>
</dbReference>
<dbReference type="PRINTS" id="PR00868">
    <property type="entry name" value="DNAPOLI"/>
</dbReference>
<evidence type="ECO:0000259" key="13">
    <source>
        <dbReference type="SMART" id="SM00482"/>
    </source>
</evidence>
<dbReference type="FunFam" id="1.10.150.20:FF:000002">
    <property type="entry name" value="DNA polymerase I"/>
    <property type="match status" value="1"/>
</dbReference>
<keyword evidence="5 11" id="KW-0227">DNA damage</keyword>
<dbReference type="Pfam" id="PF00476">
    <property type="entry name" value="DNA_pol_A"/>
    <property type="match status" value="1"/>
</dbReference>
<dbReference type="GO" id="GO:0003677">
    <property type="term" value="F:DNA binding"/>
    <property type="evidence" value="ECO:0007669"/>
    <property type="project" value="UniProtKB-UniRule"/>
</dbReference>
<evidence type="ECO:0000256" key="8">
    <source>
        <dbReference type="ARBA" id="ARBA00023204"/>
    </source>
</evidence>
<dbReference type="GO" id="GO:0006302">
    <property type="term" value="P:double-strand break repair"/>
    <property type="evidence" value="ECO:0007669"/>
    <property type="project" value="TreeGrafter"/>
</dbReference>
<evidence type="ECO:0000256" key="3">
    <source>
        <dbReference type="ARBA" id="ARBA00022695"/>
    </source>
</evidence>
<dbReference type="KEGG" id="aco:Amico_1259"/>
<dbReference type="eggNOG" id="COG0749">
    <property type="taxonomic scope" value="Bacteria"/>
</dbReference>
<reference evidence="14 15" key="1">
    <citation type="journal article" date="2010" name="Stand. Genomic Sci.">
        <title>Complete genome sequence of Aminobacterium colombiense type strain (ALA-1).</title>
        <authorList>
            <person name="Chertkov O."/>
            <person name="Sikorski J."/>
            <person name="Brambilla E."/>
            <person name="Lapidus A."/>
            <person name="Copeland A."/>
            <person name="Glavina Del Rio T."/>
            <person name="Nolan M."/>
            <person name="Lucas S."/>
            <person name="Tice H."/>
            <person name="Cheng J.F."/>
            <person name="Han C."/>
            <person name="Detter J.C."/>
            <person name="Bruce D."/>
            <person name="Tapia R."/>
            <person name="Goodwin L."/>
            <person name="Pitluck S."/>
            <person name="Liolios K."/>
            <person name="Ivanova N."/>
            <person name="Mavromatis K."/>
            <person name="Ovchinnikova G."/>
            <person name="Pati A."/>
            <person name="Chen A."/>
            <person name="Palaniappan K."/>
            <person name="Land M."/>
            <person name="Hauser L."/>
            <person name="Chang Y.J."/>
            <person name="Jeffries C.D."/>
            <person name="Spring S."/>
            <person name="Rohde M."/>
            <person name="Goker M."/>
            <person name="Bristow J."/>
            <person name="Eisen J.A."/>
            <person name="Markowitz V."/>
            <person name="Hugenholtz P."/>
            <person name="Kyrpides N.C."/>
            <person name="Klenk H.P."/>
        </authorList>
    </citation>
    <scope>NUCLEOTIDE SEQUENCE [LARGE SCALE GENOMIC DNA]</scope>
    <source>
        <strain evidence="15">DSM 12261 / ALA-1</strain>
    </source>
</reference>
<dbReference type="InterPro" id="IPR020045">
    <property type="entry name" value="DNA_polI_H3TH"/>
</dbReference>
<evidence type="ECO:0000256" key="4">
    <source>
        <dbReference type="ARBA" id="ARBA00022705"/>
    </source>
</evidence>
<dbReference type="SUPFAM" id="SSF88723">
    <property type="entry name" value="PIN domain-like"/>
    <property type="match status" value="1"/>
</dbReference>
<gene>
    <name evidence="11" type="primary">polA</name>
    <name evidence="14" type="ordered locus">Amico_1259</name>
</gene>
<evidence type="ECO:0000256" key="11">
    <source>
        <dbReference type="RuleBase" id="RU004460"/>
    </source>
</evidence>
<dbReference type="CDD" id="cd09898">
    <property type="entry name" value="H3TH_53EXO"/>
    <property type="match status" value="1"/>
</dbReference>
<dbReference type="InterPro" id="IPR020046">
    <property type="entry name" value="5-3_exonucl_a-hlix_arch_N"/>
</dbReference>
<accession>D5EFP8</accession>
<organism evidence="14 15">
    <name type="scientific">Aminobacterium colombiense (strain DSM 12261 / ALA-1)</name>
    <dbReference type="NCBI Taxonomy" id="572547"/>
    <lineage>
        <taxon>Bacteria</taxon>
        <taxon>Thermotogati</taxon>
        <taxon>Synergistota</taxon>
        <taxon>Synergistia</taxon>
        <taxon>Synergistales</taxon>
        <taxon>Aminobacteriaceae</taxon>
        <taxon>Aminobacterium</taxon>
    </lineage>
</organism>
<dbReference type="SMART" id="SM00279">
    <property type="entry name" value="HhH2"/>
    <property type="match status" value="1"/>
</dbReference>
<keyword evidence="8 11" id="KW-0234">DNA repair</keyword>
<evidence type="ECO:0000256" key="6">
    <source>
        <dbReference type="ARBA" id="ARBA00022932"/>
    </source>
</evidence>
<dbReference type="EMBL" id="CP001997">
    <property type="protein sequence ID" value="ADE57380.1"/>
    <property type="molecule type" value="Genomic_DNA"/>
</dbReference>
<evidence type="ECO:0000313" key="15">
    <source>
        <dbReference type="Proteomes" id="UP000002366"/>
    </source>
</evidence>
<keyword evidence="11" id="KW-0269">Exonuclease</keyword>
<dbReference type="InterPro" id="IPR019760">
    <property type="entry name" value="DNA-dir_DNA_pol_A_CS"/>
</dbReference>
<dbReference type="SUPFAM" id="SSF47807">
    <property type="entry name" value="5' to 3' exonuclease, C-terminal subdomain"/>
    <property type="match status" value="1"/>
</dbReference>
<dbReference type="InterPro" id="IPR036397">
    <property type="entry name" value="RNaseH_sf"/>
</dbReference>
<keyword evidence="15" id="KW-1185">Reference proteome</keyword>
<dbReference type="FunFam" id="1.10.150.20:FF:000003">
    <property type="entry name" value="DNA polymerase I"/>
    <property type="match status" value="1"/>
</dbReference>
<keyword evidence="4 11" id="KW-0235">DNA replication</keyword>
<dbReference type="GO" id="GO:0006261">
    <property type="term" value="P:DNA-templated DNA replication"/>
    <property type="evidence" value="ECO:0007669"/>
    <property type="project" value="UniProtKB-UniRule"/>
</dbReference>
<dbReference type="eggNOG" id="COG0258">
    <property type="taxonomic scope" value="Bacteria"/>
</dbReference>
<dbReference type="Gene3D" id="1.10.150.20">
    <property type="entry name" value="5' to 3' exonuclease, C-terminal subdomain"/>
    <property type="match status" value="2"/>
</dbReference>
<dbReference type="InterPro" id="IPR001098">
    <property type="entry name" value="DNA-dir_DNA_pol_A_palm_dom"/>
</dbReference>